<dbReference type="Proteomes" id="UP000093186">
    <property type="component" value="Unassembled WGS sequence"/>
</dbReference>
<evidence type="ECO:0000313" key="3">
    <source>
        <dbReference type="Proteomes" id="UP000093186"/>
    </source>
</evidence>
<reference evidence="2 3" key="1">
    <citation type="submission" date="2016-06" db="EMBL/GenBank/DDBJ databases">
        <title>Draft Genome Sequence of Tenacibaculum soleae UCD-KL19.</title>
        <authorList>
            <person name="Eisen J.A."/>
            <person name="Coil D.A."/>
            <person name="Lujan K.M."/>
        </authorList>
    </citation>
    <scope>NUCLEOTIDE SEQUENCE [LARGE SCALE GENOMIC DNA]</scope>
    <source>
        <strain evidence="2 3">UCD-KL19</strain>
    </source>
</reference>
<evidence type="ECO:0000256" key="1">
    <source>
        <dbReference type="SAM" id="Phobius"/>
    </source>
</evidence>
<gene>
    <name evidence="2" type="ORF">BA195_08410</name>
</gene>
<dbReference type="RefSeq" id="WP_068704423.1">
    <property type="nucleotide sequence ID" value="NZ_MAKX01000002.1"/>
</dbReference>
<dbReference type="SUPFAM" id="SSF48371">
    <property type="entry name" value="ARM repeat"/>
    <property type="match status" value="1"/>
</dbReference>
<keyword evidence="1" id="KW-0812">Transmembrane</keyword>
<name>A0A1B9XZC9_9FLAO</name>
<protein>
    <recommendedName>
        <fullName evidence="4">HEAT repeat domain-containing protein</fullName>
    </recommendedName>
</protein>
<dbReference type="STRING" id="447689.BA195_08410"/>
<keyword evidence="3" id="KW-1185">Reference proteome</keyword>
<dbReference type="InterPro" id="IPR016024">
    <property type="entry name" value="ARM-type_fold"/>
</dbReference>
<dbReference type="AlphaFoldDB" id="A0A1B9XZC9"/>
<evidence type="ECO:0008006" key="4">
    <source>
        <dbReference type="Google" id="ProtNLM"/>
    </source>
</evidence>
<organism evidence="2 3">
    <name type="scientific">Tenacibaculum soleae</name>
    <dbReference type="NCBI Taxonomy" id="447689"/>
    <lineage>
        <taxon>Bacteria</taxon>
        <taxon>Pseudomonadati</taxon>
        <taxon>Bacteroidota</taxon>
        <taxon>Flavobacteriia</taxon>
        <taxon>Flavobacteriales</taxon>
        <taxon>Flavobacteriaceae</taxon>
        <taxon>Tenacibaculum</taxon>
    </lineage>
</organism>
<dbReference type="EMBL" id="MAKX01000002">
    <property type="protein sequence ID" value="OCK42918.1"/>
    <property type="molecule type" value="Genomic_DNA"/>
</dbReference>
<comment type="caution">
    <text evidence="2">The sequence shown here is derived from an EMBL/GenBank/DDBJ whole genome shotgun (WGS) entry which is preliminary data.</text>
</comment>
<evidence type="ECO:0000313" key="2">
    <source>
        <dbReference type="EMBL" id="OCK42918.1"/>
    </source>
</evidence>
<accession>A0A1B9XZC9</accession>
<keyword evidence="1" id="KW-0472">Membrane</keyword>
<sequence length="297" mass="35800">MNLEHLLYTFIFFLITILVLLWGLIIYNIKKNKILERENIVFEKKIIQGIITTYSKLEVEATKNKLKRLKKYIKKDPETLWKSARIFVKINRVVKFSKEEQFQEIFKYLGIKGVLKKKIKDKDWYIKAKAIWLSYEFELEGNLQMVIPYRDVENTLVRREAQIALVSFIGWKSLVFFPYVTRPMSLWQQIRIIEKLEETTNKLDLQYLDKALLSKNEKVKELLIRVIKNFKLEQYKYYIIDQLFSDNTRLVDVAFETLKNLEITKKEIKGIKSRFLEKTIENQRMDIFNYLDTRILV</sequence>
<dbReference type="OrthoDB" id="1454284at2"/>
<keyword evidence="1" id="KW-1133">Transmembrane helix</keyword>
<feature type="transmembrane region" description="Helical" evidence="1">
    <location>
        <begin position="6"/>
        <end position="27"/>
    </location>
</feature>
<proteinExistence type="predicted"/>